<dbReference type="InterPro" id="IPR047111">
    <property type="entry name" value="YbaP-like"/>
</dbReference>
<dbReference type="AlphaFoldDB" id="A0A192D672"/>
<feature type="chain" id="PRO_5008251823" description="Polysaccharide biosynthesis protein GumN" evidence="1">
    <location>
        <begin position="25"/>
        <end position="335"/>
    </location>
</feature>
<dbReference type="Proteomes" id="UP000078263">
    <property type="component" value="Chromosome"/>
</dbReference>
<evidence type="ECO:0008006" key="4">
    <source>
        <dbReference type="Google" id="ProtNLM"/>
    </source>
</evidence>
<sequence>MTLRTLLSITALPLALFGAHPAAAEAGTDAAATAPAGRGPALWKVADEDTTIYLFGTVHVLPKDVVWYTPTIAKAFEASDTLVTEIPMDPASEAQMAQLSQTLGVLPEGTTLRSLLTGEQKQQYEAALADLGPRIEAQQLAALPAEARAGYEDAKAKGLVPKPADALAAQFDRMKPWMVGLTLSILPLTLQGYDLASGTEKVLLTKTGDKQKDALETAAFQLGIFDGMPQDAQIAFMMEAATSMDEGKAMIDRMVSAWVKGEPEALAEVMNEGLDDPKVAEALLYNRNANWAEWIGKRLETPGTVFVAVGAGHLAGERSVQDYLAKKRIETTRVK</sequence>
<feature type="signal peptide" evidence="1">
    <location>
        <begin position="1"/>
        <end position="24"/>
    </location>
</feature>
<accession>A0A192D672</accession>
<organism evidence="2 3">
    <name type="scientific">Erythrobacter neustonensis</name>
    <dbReference type="NCBI Taxonomy" id="1112"/>
    <lineage>
        <taxon>Bacteria</taxon>
        <taxon>Pseudomonadati</taxon>
        <taxon>Pseudomonadota</taxon>
        <taxon>Alphaproteobacteria</taxon>
        <taxon>Sphingomonadales</taxon>
        <taxon>Erythrobacteraceae</taxon>
        <taxon>Erythrobacter/Porphyrobacter group</taxon>
        <taxon>Erythrobacter</taxon>
    </lineage>
</organism>
<dbReference type="PANTHER" id="PTHR40590:SF1">
    <property type="entry name" value="CYTOPLASMIC PROTEIN"/>
    <property type="match status" value="1"/>
</dbReference>
<keyword evidence="3" id="KW-1185">Reference proteome</keyword>
<dbReference type="OrthoDB" id="9806326at2"/>
<name>A0A192D672_9SPHN</name>
<dbReference type="CDD" id="cd14789">
    <property type="entry name" value="Tiki"/>
    <property type="match status" value="1"/>
</dbReference>
<dbReference type="STRING" id="1112.A9D12_11965"/>
<dbReference type="Pfam" id="PF01963">
    <property type="entry name" value="TraB_PrgY_gumN"/>
    <property type="match status" value="1"/>
</dbReference>
<keyword evidence="1" id="KW-0732">Signal</keyword>
<proteinExistence type="predicted"/>
<evidence type="ECO:0000313" key="3">
    <source>
        <dbReference type="Proteomes" id="UP000078263"/>
    </source>
</evidence>
<evidence type="ECO:0000256" key="1">
    <source>
        <dbReference type="SAM" id="SignalP"/>
    </source>
</evidence>
<gene>
    <name evidence="2" type="ORF">A9D12_11965</name>
</gene>
<dbReference type="RefSeq" id="WP_068352134.1">
    <property type="nucleotide sequence ID" value="NZ_CP016033.1"/>
</dbReference>
<protein>
    <recommendedName>
        <fullName evidence="4">Polysaccharide biosynthesis protein GumN</fullName>
    </recommendedName>
</protein>
<dbReference type="KEGG" id="pns:A9D12_11965"/>
<dbReference type="InterPro" id="IPR002816">
    <property type="entry name" value="TraB/PrgY/GumN_fam"/>
</dbReference>
<evidence type="ECO:0000313" key="2">
    <source>
        <dbReference type="EMBL" id="ANK13531.1"/>
    </source>
</evidence>
<reference evidence="2 3" key="1">
    <citation type="submission" date="2016-05" db="EMBL/GenBank/DDBJ databases">
        <title>Compelete Genome Sequence of Bacteriochlorophyll-Synthesizing Bacterium Porphyrobacter neustonensis DSM 9434.</title>
        <authorList>
            <person name="Shi X.-L."/>
            <person name="Wu Y.-H."/>
            <person name="Cheng H."/>
            <person name="Xu L."/>
            <person name="Zhang X.-Q."/>
            <person name="Wang C.-S."/>
            <person name="Xu X.-W."/>
        </authorList>
    </citation>
    <scope>NUCLEOTIDE SEQUENCE [LARGE SCALE GENOMIC DNA]</scope>
    <source>
        <strain evidence="2 3">DSM 9434</strain>
    </source>
</reference>
<dbReference type="PANTHER" id="PTHR40590">
    <property type="entry name" value="CYTOPLASMIC PROTEIN-RELATED"/>
    <property type="match status" value="1"/>
</dbReference>
<dbReference type="EMBL" id="CP016033">
    <property type="protein sequence ID" value="ANK13531.1"/>
    <property type="molecule type" value="Genomic_DNA"/>
</dbReference>